<evidence type="ECO:0000313" key="3">
    <source>
        <dbReference type="Proteomes" id="UP000299102"/>
    </source>
</evidence>
<evidence type="ECO:0008006" key="4">
    <source>
        <dbReference type="Google" id="ProtNLM"/>
    </source>
</evidence>
<sequence length="123" mass="14121">MYSVTWLSFPLLLKYLTDGRHVTRAHVEHVADGPCAHREETGSGCHKRATSPEYSHTFRVKSFRFADFPRPPRAPYTHLYWTIKDSSRSRSIEAAHSTLRRGCPDAKRPLARALRVTQYAAPR</sequence>
<keyword evidence="1" id="KW-0732">Signal</keyword>
<protein>
    <recommendedName>
        <fullName evidence="4">Secreted protein</fullName>
    </recommendedName>
</protein>
<accession>A0A4C1WCT5</accession>
<organism evidence="2 3">
    <name type="scientific">Eumeta variegata</name>
    <name type="common">Bagworm moth</name>
    <name type="synonym">Eumeta japonica</name>
    <dbReference type="NCBI Taxonomy" id="151549"/>
    <lineage>
        <taxon>Eukaryota</taxon>
        <taxon>Metazoa</taxon>
        <taxon>Ecdysozoa</taxon>
        <taxon>Arthropoda</taxon>
        <taxon>Hexapoda</taxon>
        <taxon>Insecta</taxon>
        <taxon>Pterygota</taxon>
        <taxon>Neoptera</taxon>
        <taxon>Endopterygota</taxon>
        <taxon>Lepidoptera</taxon>
        <taxon>Glossata</taxon>
        <taxon>Ditrysia</taxon>
        <taxon>Tineoidea</taxon>
        <taxon>Psychidae</taxon>
        <taxon>Oiketicinae</taxon>
        <taxon>Eumeta</taxon>
    </lineage>
</organism>
<dbReference type="Proteomes" id="UP000299102">
    <property type="component" value="Unassembled WGS sequence"/>
</dbReference>
<feature type="signal peptide" evidence="1">
    <location>
        <begin position="1"/>
        <end position="19"/>
    </location>
</feature>
<reference evidence="2 3" key="1">
    <citation type="journal article" date="2019" name="Commun. Biol.">
        <title>The bagworm genome reveals a unique fibroin gene that provides high tensile strength.</title>
        <authorList>
            <person name="Kono N."/>
            <person name="Nakamura H."/>
            <person name="Ohtoshi R."/>
            <person name="Tomita M."/>
            <person name="Numata K."/>
            <person name="Arakawa K."/>
        </authorList>
    </citation>
    <scope>NUCLEOTIDE SEQUENCE [LARGE SCALE GENOMIC DNA]</scope>
</reference>
<evidence type="ECO:0000256" key="1">
    <source>
        <dbReference type="SAM" id="SignalP"/>
    </source>
</evidence>
<keyword evidence="3" id="KW-1185">Reference proteome</keyword>
<dbReference type="AlphaFoldDB" id="A0A4C1WCT5"/>
<proteinExistence type="predicted"/>
<gene>
    <name evidence="2" type="ORF">EVAR_98047_1</name>
</gene>
<name>A0A4C1WCT5_EUMVA</name>
<dbReference type="EMBL" id="BGZK01000532">
    <property type="protein sequence ID" value="GBP48863.1"/>
    <property type="molecule type" value="Genomic_DNA"/>
</dbReference>
<comment type="caution">
    <text evidence="2">The sequence shown here is derived from an EMBL/GenBank/DDBJ whole genome shotgun (WGS) entry which is preliminary data.</text>
</comment>
<evidence type="ECO:0000313" key="2">
    <source>
        <dbReference type="EMBL" id="GBP48863.1"/>
    </source>
</evidence>
<feature type="chain" id="PRO_5020036236" description="Secreted protein" evidence="1">
    <location>
        <begin position="20"/>
        <end position="123"/>
    </location>
</feature>